<dbReference type="InterPro" id="IPR052894">
    <property type="entry name" value="AsmA-related"/>
</dbReference>
<feature type="compositionally biased region" description="Polar residues" evidence="1">
    <location>
        <begin position="136"/>
        <end position="147"/>
    </location>
</feature>
<dbReference type="PANTHER" id="PTHR30441:SF8">
    <property type="entry name" value="DUF748 DOMAIN-CONTAINING PROTEIN"/>
    <property type="match status" value="1"/>
</dbReference>
<feature type="transmembrane region" description="Helical" evidence="2">
    <location>
        <begin position="238"/>
        <end position="262"/>
    </location>
</feature>
<keyword evidence="2" id="KW-0472">Membrane</keyword>
<dbReference type="PATRIC" id="fig|1454004.3.peg.3329"/>
<dbReference type="AlphaFoldDB" id="A0A011PFT4"/>
<evidence type="ECO:0000313" key="4">
    <source>
        <dbReference type="Proteomes" id="UP000022141"/>
    </source>
</evidence>
<sequence>MEPELPDSELIYAKTTSGEEAMLQRTRVVQRNLRMVLILVDGNATVAELCDKTGNAQLTQSALVELEADGFIERRVDEDTVWKNGRRLAQQIRSKAGQPASEFSLFGKKAAAPSAPPSLPDANADTDDATRLVPGSENNSERFSNGARSFLPISQPSPSISPPSSPPTDSVTGPESRTVFLSKEEATPEVPAVWPASSVAPAPTFLARVKALLGGTADDSSAGDGPDLKPLRRRRIHLTWPLVALLGVLTMSVLLVLITLLFPYSRYLPEVEDALAQSTGQKTSVENMSVTFYPLPGLLLANVRVGDATAGEQIHIAELRLRPELDTLFSTKIVFREMELRDVELTAKAVASLSRMFETAARESAGARVQRVTISRAKVSFAGLGFAELNGELALSADGLLQSVALRSADRSMKVEAKPVADQLAVTAEGVAWRPSPKSLYRFDSFAFKGKVDGPVFVIEEMDLRIFSGRVSGAVILRSDGPPAMAGEIAFERIRAQGFGAALGVGDQFEGDLAGDLRFSAMARTWPAILQAVHAEGNFTIARGSLGGIDLPEAIRRASGTPATLGGATRFEQLSGAIRLTPERYRFSRLVLQAGTMQSTGQLEVSSDLQLRGRMDVQMRGRADATVPVAISGTLKTPQLESR</sequence>
<dbReference type="PANTHER" id="PTHR30441">
    <property type="entry name" value="DUF748 DOMAIN-CONTAINING PROTEIN"/>
    <property type="match status" value="1"/>
</dbReference>
<dbReference type="STRING" id="1454004.AW11_03226"/>
<evidence type="ECO:0008006" key="5">
    <source>
        <dbReference type="Google" id="ProtNLM"/>
    </source>
</evidence>
<protein>
    <recommendedName>
        <fullName evidence="5">AsmA-like C-terminal domain-containing protein</fullName>
    </recommendedName>
</protein>
<dbReference type="EMBL" id="JEMY01000044">
    <property type="protein sequence ID" value="EXI86446.1"/>
    <property type="molecule type" value="Genomic_DNA"/>
</dbReference>
<dbReference type="GO" id="GO:0090313">
    <property type="term" value="P:regulation of protein targeting to membrane"/>
    <property type="evidence" value="ECO:0007669"/>
    <property type="project" value="TreeGrafter"/>
</dbReference>
<name>A0A011PFT4_ACCRE</name>
<evidence type="ECO:0000313" key="3">
    <source>
        <dbReference type="EMBL" id="EXI86446.1"/>
    </source>
</evidence>
<keyword evidence="2" id="KW-0812">Transmembrane</keyword>
<keyword evidence="2" id="KW-1133">Transmembrane helix</keyword>
<dbReference type="eggNOG" id="COG2982">
    <property type="taxonomic scope" value="Bacteria"/>
</dbReference>
<comment type="caution">
    <text evidence="3">The sequence shown here is derived from an EMBL/GenBank/DDBJ whole genome shotgun (WGS) entry which is preliminary data.</text>
</comment>
<reference evidence="3" key="1">
    <citation type="submission" date="2014-02" db="EMBL/GenBank/DDBJ databases">
        <title>Expanding our view of genomic diversity in Candidatus Accumulibacter clades.</title>
        <authorList>
            <person name="Skennerton C.T."/>
            <person name="Barr J.J."/>
            <person name="Slater F.R."/>
            <person name="Bond P.L."/>
            <person name="Tyson G.W."/>
        </authorList>
    </citation>
    <scope>NUCLEOTIDE SEQUENCE [LARGE SCALE GENOMIC DNA]</scope>
</reference>
<dbReference type="Proteomes" id="UP000022141">
    <property type="component" value="Unassembled WGS sequence"/>
</dbReference>
<gene>
    <name evidence="3" type="ORF">AW11_03226</name>
</gene>
<evidence type="ECO:0000256" key="1">
    <source>
        <dbReference type="SAM" id="MobiDB-lite"/>
    </source>
</evidence>
<organism evidence="3 4">
    <name type="scientific">Accumulibacter regalis</name>
    <dbReference type="NCBI Taxonomy" id="522306"/>
    <lineage>
        <taxon>Bacteria</taxon>
        <taxon>Pseudomonadati</taxon>
        <taxon>Pseudomonadota</taxon>
        <taxon>Betaproteobacteria</taxon>
        <taxon>Candidatus Accumulibacter</taxon>
    </lineage>
</organism>
<proteinExistence type="predicted"/>
<accession>A0A011PFT4</accession>
<feature type="region of interest" description="Disordered" evidence="1">
    <location>
        <begin position="108"/>
        <end position="175"/>
    </location>
</feature>
<dbReference type="GO" id="GO:0005886">
    <property type="term" value="C:plasma membrane"/>
    <property type="evidence" value="ECO:0007669"/>
    <property type="project" value="TreeGrafter"/>
</dbReference>
<evidence type="ECO:0000256" key="2">
    <source>
        <dbReference type="SAM" id="Phobius"/>
    </source>
</evidence>
<keyword evidence="4" id="KW-1185">Reference proteome</keyword>